<keyword evidence="2" id="KW-1185">Reference proteome</keyword>
<gene>
    <name evidence="1" type="ORF">C8J48_2561</name>
</gene>
<comment type="caution">
    <text evidence="1">The sequence shown here is derived from an EMBL/GenBank/DDBJ whole genome shotgun (WGS) entry which is preliminary data.</text>
</comment>
<reference evidence="1 2" key="1">
    <citation type="submission" date="2018-04" db="EMBL/GenBank/DDBJ databases">
        <title>Genomic Encyclopedia of Archaeal and Bacterial Type Strains, Phase II (KMG-II): from individual species to whole genera.</title>
        <authorList>
            <person name="Goeker M."/>
        </authorList>
    </citation>
    <scope>NUCLEOTIDE SEQUENCE [LARGE SCALE GENOMIC DNA]</scope>
    <source>
        <strain evidence="1 2">DSM 45169</strain>
    </source>
</reference>
<evidence type="ECO:0000313" key="1">
    <source>
        <dbReference type="EMBL" id="PTM59924.1"/>
    </source>
</evidence>
<name>A0A2T4ZDE5_9BACL</name>
<evidence type="ECO:0000313" key="2">
    <source>
        <dbReference type="Proteomes" id="UP000241639"/>
    </source>
</evidence>
<protein>
    <submittedName>
        <fullName evidence="1">Uncharacterized protein</fullName>
    </submittedName>
</protein>
<accession>A0A2T4ZDE5</accession>
<proteinExistence type="predicted"/>
<organism evidence="1 2">
    <name type="scientific">Desmospora activa DSM 45169</name>
    <dbReference type="NCBI Taxonomy" id="1121389"/>
    <lineage>
        <taxon>Bacteria</taxon>
        <taxon>Bacillati</taxon>
        <taxon>Bacillota</taxon>
        <taxon>Bacilli</taxon>
        <taxon>Bacillales</taxon>
        <taxon>Thermoactinomycetaceae</taxon>
        <taxon>Desmospora</taxon>
    </lineage>
</organism>
<dbReference type="EMBL" id="PZZP01000001">
    <property type="protein sequence ID" value="PTM59924.1"/>
    <property type="molecule type" value="Genomic_DNA"/>
</dbReference>
<sequence length="52" mass="5966">MVGSYPFRSFAEGVLVFEDFRKFYSLGRDSVVGGESLHFFNEQVDEKSRSNP</sequence>
<dbReference type="Proteomes" id="UP000241639">
    <property type="component" value="Unassembled WGS sequence"/>
</dbReference>
<dbReference type="AlphaFoldDB" id="A0A2T4ZDE5"/>